<sequence length="1010" mass="106244">MARTLAAWLTGIGLIASTPAAAQDVPMALRDSVPIGSNGLCEAQIQSPTQADGLFDRHYAIICQDASISVGSLVVLPSRSPDQVFAAFSADGRDCTQAALTGMTPGISNARAFACTQPGSTLNRLLVIGTTGAGHTIAAEGIAVYSDALRLGVATLATDREVAGTVDIPLTMAGDASAFARAQAEAISAQSALAEAYRRANAGNYAEAAEFFSASAGALDGRSATEALLNSALQQSNLGNYLEAALLFIDIRDVLGEDPILHRLARNFEAIDALNRGSAAEAIMTLDMPLPANTSSIQELRQMQVSSGLAERLAAENGNAISGGTGQLTGGERAQLLDAQALYIRASALRSQGLPQQARSALVDARSQLLDVRGGRIVSVLWLRAQVLSEIAEIDERDGQLGAAEALHREAVGMLEAYYPGSPALASAQAQYAGYLARNGREGEALSLYRSLVDTAGTKPAASLRRLLAPYFSLLAERGGQGTAAEMFTASQLLLRPGLAQTQAVLARELSGGSDEASQLFRQSLNVGRGIEQLRAQISQASLDAAGTQSAAPGSDMAQLRQQLDALEVRQLELQQDLARYPRYRVVEDGRMTLADLQGTLREGEAYYKLVMLDEATYAIFASPHTAQAFRIDAASDAIARMVDDLRDSIAVELAGQTITYPFDMPTARALYAELFGQLGEAMAGVGHLVFEPDGALLRMPINLLVTDDASVERQLARAAGPEGDSFDYTGTAWLGRDVRVTTAVSPSSFRDVRNSPASDARIEYLGLGQNQPVTETSVAAAQTAQGAGRAERCQWSAAAWNNPIAATELRAAETLVKSEGSNAAVLTDAAFTDTALLAMDQLDEYRILHFATHGLVTAPQPDCPPRPALLTSFGSGDSDGLLSFAEIFDLRLDADLIILSACNTASEGGLVASREAGIGGSGDFALDGLVRAFVGAGGRTVVASHWPVPDDFGATQRLVSGIFSAQDGETTTEALRQAQLGLMDDANTSHPFYWAAFAVVGDGTIPVRR</sequence>
<dbReference type="Proteomes" id="UP000053455">
    <property type="component" value="Unassembled WGS sequence"/>
</dbReference>
<organism evidence="3 4">
    <name type="scientific">Aurantiacibacter marinus</name>
    <dbReference type="NCBI Taxonomy" id="874156"/>
    <lineage>
        <taxon>Bacteria</taxon>
        <taxon>Pseudomonadati</taxon>
        <taxon>Pseudomonadota</taxon>
        <taxon>Alphaproteobacteria</taxon>
        <taxon>Sphingomonadales</taxon>
        <taxon>Erythrobacteraceae</taxon>
        <taxon>Aurantiacibacter</taxon>
    </lineage>
</organism>
<protein>
    <recommendedName>
        <fullName evidence="2">CHAT domain-containing protein</fullName>
    </recommendedName>
</protein>
<comment type="caution">
    <text evidence="3">The sequence shown here is derived from an EMBL/GenBank/DDBJ whole genome shotgun (WGS) entry which is preliminary data.</text>
</comment>
<dbReference type="InterPro" id="IPR024983">
    <property type="entry name" value="CHAT_dom"/>
</dbReference>
<evidence type="ECO:0000259" key="2">
    <source>
        <dbReference type="Pfam" id="PF12770"/>
    </source>
</evidence>
<keyword evidence="4" id="KW-1185">Reference proteome</keyword>
<proteinExistence type="predicted"/>
<name>A0A0H0XR72_9SPHN</name>
<dbReference type="RefSeq" id="WP_047092365.1">
    <property type="nucleotide sequence ID" value="NZ_LBHU01000001.1"/>
</dbReference>
<feature type="chain" id="PRO_5002589532" description="CHAT domain-containing protein" evidence="1">
    <location>
        <begin position="23"/>
        <end position="1010"/>
    </location>
</feature>
<dbReference type="AlphaFoldDB" id="A0A0H0XR72"/>
<keyword evidence="1" id="KW-0732">Signal</keyword>
<dbReference type="InterPro" id="IPR011990">
    <property type="entry name" value="TPR-like_helical_dom_sf"/>
</dbReference>
<dbReference type="STRING" id="874156.GCA_001021555_00755"/>
<gene>
    <name evidence="3" type="ORF">AAV99_02630</name>
</gene>
<evidence type="ECO:0000313" key="4">
    <source>
        <dbReference type="Proteomes" id="UP000053455"/>
    </source>
</evidence>
<dbReference type="SUPFAM" id="SSF48452">
    <property type="entry name" value="TPR-like"/>
    <property type="match status" value="1"/>
</dbReference>
<feature type="domain" description="CHAT" evidence="2">
    <location>
        <begin position="666"/>
        <end position="1003"/>
    </location>
</feature>
<accession>A0A0H0XR72</accession>
<dbReference type="Gene3D" id="1.25.40.10">
    <property type="entry name" value="Tetratricopeptide repeat domain"/>
    <property type="match status" value="1"/>
</dbReference>
<evidence type="ECO:0000313" key="3">
    <source>
        <dbReference type="EMBL" id="KLI64501.1"/>
    </source>
</evidence>
<dbReference type="PATRIC" id="fig|874156.12.peg.547"/>
<dbReference type="EMBL" id="LBHU01000001">
    <property type="protein sequence ID" value="KLI64501.1"/>
    <property type="molecule type" value="Genomic_DNA"/>
</dbReference>
<dbReference type="Pfam" id="PF12770">
    <property type="entry name" value="CHAT"/>
    <property type="match status" value="1"/>
</dbReference>
<dbReference type="OrthoDB" id="9787760at2"/>
<feature type="signal peptide" evidence="1">
    <location>
        <begin position="1"/>
        <end position="22"/>
    </location>
</feature>
<evidence type="ECO:0000256" key="1">
    <source>
        <dbReference type="SAM" id="SignalP"/>
    </source>
</evidence>
<reference evidence="3 4" key="1">
    <citation type="submission" date="2015-04" db="EMBL/GenBank/DDBJ databases">
        <title>The draft genome sequence of Erythrobacter marinus HWDM-33.</title>
        <authorList>
            <person name="Zhuang L."/>
            <person name="Liu Y."/>
            <person name="Shao Z."/>
        </authorList>
    </citation>
    <scope>NUCLEOTIDE SEQUENCE [LARGE SCALE GENOMIC DNA]</scope>
    <source>
        <strain evidence="3 4">HWDM-33</strain>
    </source>
</reference>